<dbReference type="InterPro" id="IPR008927">
    <property type="entry name" value="6-PGluconate_DH-like_C_sf"/>
</dbReference>
<evidence type="ECO:0000313" key="4">
    <source>
        <dbReference type="EMBL" id="CAB4647125.1"/>
    </source>
</evidence>
<gene>
    <name evidence="3" type="ORF">UFOPK2157_00230</name>
    <name evidence="4" type="ORF">UFOPK2228_00325</name>
    <name evidence="5" type="ORF">UFOPK2245_00411</name>
</gene>
<proteinExistence type="predicted"/>
<dbReference type="AlphaFoldDB" id="A0A6J6KG45"/>
<protein>
    <submittedName>
        <fullName evidence="4">Unannotated protein</fullName>
    </submittedName>
</protein>
<dbReference type="Pfam" id="PF03446">
    <property type="entry name" value="NAD_binding_2"/>
    <property type="match status" value="1"/>
</dbReference>
<dbReference type="InterPro" id="IPR015814">
    <property type="entry name" value="Pgluconate_DH_NAD-bd_C"/>
</dbReference>
<sequence length="293" mass="31691">MATRIGIIGLGEAGAAIAAGLKSEGVEVAGFEARMHLPEVAEKVNSLGIIVCKDLEELAKSSDLILCLTHAKFAVSIAEELVPLLQQGQVYSDWNSTGPQLKKTVGAVIAKSKGTFVDVAVMGAVPPLKHRVPIIISGSGKARFIELTQGMNLEMEISGDEAGEASATKMLRSILVKGMESLMLEFLLMAREYGGGAKVLEGMGGSMPFDDWNEFATYITSRTYLHARRRSAELGQVITTLEEAGIEPMVASGCEKRLTWAADLELNAGGRQAPRDYNEFIDRVYEKIEERKK</sequence>
<evidence type="ECO:0000259" key="2">
    <source>
        <dbReference type="Pfam" id="PF09130"/>
    </source>
</evidence>
<dbReference type="GO" id="GO:0050661">
    <property type="term" value="F:NADP binding"/>
    <property type="evidence" value="ECO:0007669"/>
    <property type="project" value="InterPro"/>
</dbReference>
<dbReference type="Pfam" id="PF09130">
    <property type="entry name" value="DUF1932"/>
    <property type="match status" value="1"/>
</dbReference>
<dbReference type="SUPFAM" id="SSF48179">
    <property type="entry name" value="6-phosphogluconate dehydrogenase C-terminal domain-like"/>
    <property type="match status" value="1"/>
</dbReference>
<organism evidence="4">
    <name type="scientific">freshwater metagenome</name>
    <dbReference type="NCBI Taxonomy" id="449393"/>
    <lineage>
        <taxon>unclassified sequences</taxon>
        <taxon>metagenomes</taxon>
        <taxon>ecological metagenomes</taxon>
    </lineage>
</organism>
<feature type="domain" description="Phosphogluconate dehydrogenase NAD-binding putative C-terminal" evidence="2">
    <location>
        <begin position="190"/>
        <end position="258"/>
    </location>
</feature>
<dbReference type="InterPro" id="IPR006115">
    <property type="entry name" value="6PGDH_NADP-bd"/>
</dbReference>
<evidence type="ECO:0000259" key="1">
    <source>
        <dbReference type="Pfam" id="PF03446"/>
    </source>
</evidence>
<dbReference type="InterPro" id="IPR013328">
    <property type="entry name" value="6PGD_dom2"/>
</dbReference>
<name>A0A6J6KG45_9ZZZZ</name>
<evidence type="ECO:0000313" key="5">
    <source>
        <dbReference type="EMBL" id="CAB4648767.1"/>
    </source>
</evidence>
<dbReference type="InterPro" id="IPR036291">
    <property type="entry name" value="NAD(P)-bd_dom_sf"/>
</dbReference>
<dbReference type="PANTHER" id="PTHR43060">
    <property type="entry name" value="3-HYDROXYISOBUTYRATE DEHYDROGENASE-LIKE 1, MITOCHONDRIAL-RELATED"/>
    <property type="match status" value="1"/>
</dbReference>
<reference evidence="4" key="1">
    <citation type="submission" date="2020-05" db="EMBL/GenBank/DDBJ databases">
        <authorList>
            <person name="Chiriac C."/>
            <person name="Salcher M."/>
            <person name="Ghai R."/>
            <person name="Kavagutti S V."/>
        </authorList>
    </citation>
    <scope>NUCLEOTIDE SEQUENCE</scope>
</reference>
<accession>A0A6J6KG45</accession>
<feature type="domain" description="6-phosphogluconate dehydrogenase NADP-binding" evidence="1">
    <location>
        <begin position="4"/>
        <end position="141"/>
    </location>
</feature>
<dbReference type="EMBL" id="CAEZVW010000004">
    <property type="protein sequence ID" value="CAB4636265.1"/>
    <property type="molecule type" value="Genomic_DNA"/>
</dbReference>
<dbReference type="SUPFAM" id="SSF51735">
    <property type="entry name" value="NAD(P)-binding Rossmann-fold domains"/>
    <property type="match status" value="1"/>
</dbReference>
<dbReference type="EMBL" id="CAEZWK010000005">
    <property type="protein sequence ID" value="CAB4648767.1"/>
    <property type="molecule type" value="Genomic_DNA"/>
</dbReference>
<dbReference type="EMBL" id="CAEZWF010000004">
    <property type="protein sequence ID" value="CAB4647125.1"/>
    <property type="molecule type" value="Genomic_DNA"/>
</dbReference>
<dbReference type="Gene3D" id="3.40.50.720">
    <property type="entry name" value="NAD(P)-binding Rossmann-like Domain"/>
    <property type="match status" value="1"/>
</dbReference>
<dbReference type="Gene3D" id="1.10.1040.10">
    <property type="entry name" value="N-(1-d-carboxylethyl)-l-norvaline Dehydrogenase, domain 2"/>
    <property type="match status" value="1"/>
</dbReference>
<dbReference type="PANTHER" id="PTHR43060:SF15">
    <property type="entry name" value="3-HYDROXYISOBUTYRATE DEHYDROGENASE-LIKE 1, MITOCHONDRIAL-RELATED"/>
    <property type="match status" value="1"/>
</dbReference>
<evidence type="ECO:0000313" key="3">
    <source>
        <dbReference type="EMBL" id="CAB4636265.1"/>
    </source>
</evidence>